<reference evidence="1 2" key="1">
    <citation type="submission" date="2019-03" db="EMBL/GenBank/DDBJ databases">
        <title>Genomic Encyclopedia of Type Strains, Phase IV (KMG-IV): sequencing the most valuable type-strain genomes for metagenomic binning, comparative biology and taxonomic classification.</title>
        <authorList>
            <person name="Goeker M."/>
        </authorList>
    </citation>
    <scope>NUCLEOTIDE SEQUENCE [LARGE SCALE GENOMIC DNA]</scope>
    <source>
        <strain evidence="1 2">DSM 11901</strain>
    </source>
</reference>
<gene>
    <name evidence="1" type="ORF">EV672_10791</name>
</gene>
<protein>
    <submittedName>
        <fullName evidence="1">Uncharacterized protein</fullName>
    </submittedName>
</protein>
<name>A0A4R6R6S8_9BURK</name>
<dbReference type="Pfam" id="PF20112">
    <property type="entry name" value="DUF6502"/>
    <property type="match status" value="1"/>
</dbReference>
<dbReference type="RefSeq" id="WP_208110771.1">
    <property type="nucleotide sequence ID" value="NZ_SNXW01000007.1"/>
</dbReference>
<dbReference type="Proteomes" id="UP000294593">
    <property type="component" value="Unassembled WGS sequence"/>
</dbReference>
<evidence type="ECO:0000313" key="1">
    <source>
        <dbReference type="EMBL" id="TDP81660.1"/>
    </source>
</evidence>
<proteinExistence type="predicted"/>
<dbReference type="InterPro" id="IPR045445">
    <property type="entry name" value="DUF6502"/>
</dbReference>
<evidence type="ECO:0000313" key="2">
    <source>
        <dbReference type="Proteomes" id="UP000294593"/>
    </source>
</evidence>
<organism evidence="1 2">
    <name type="scientific">Aquabacterium commune</name>
    <dbReference type="NCBI Taxonomy" id="70586"/>
    <lineage>
        <taxon>Bacteria</taxon>
        <taxon>Pseudomonadati</taxon>
        <taxon>Pseudomonadota</taxon>
        <taxon>Betaproteobacteria</taxon>
        <taxon>Burkholderiales</taxon>
        <taxon>Aquabacterium</taxon>
    </lineage>
</organism>
<dbReference type="EMBL" id="SNXW01000007">
    <property type="protein sequence ID" value="TDP81660.1"/>
    <property type="molecule type" value="Genomic_DNA"/>
</dbReference>
<comment type="caution">
    <text evidence="1">The sequence shown here is derived from an EMBL/GenBank/DDBJ whole genome shotgun (WGS) entry which is preliminary data.</text>
</comment>
<keyword evidence="2" id="KW-1185">Reference proteome</keyword>
<sequence>MPSSDAPQPPTDHEVLIDALRSVMAPLARLAVARGLTYASAEETLKQAFVHAARDEQIALGQAPHRLVSRISTVTGINRREVTRLVEAVDAGPPVPEASLASQVFTRWLSDRSLRVRGRPRPLPRHGDAPSFEALARSVTQDVHPRSLLDELCRLQLARWDVDADTVTLIQDGFTPRGDWQRMLGFLGTNVGDHMQAAVQNVLAEESTHFEQAVFADGLSPESVEMLRALARRHWKTLLSEAVPLLENRIEEDALAGKPARRRVRLGLFTYHEDTAAHEAAGADGAAKATSKPKET</sequence>
<dbReference type="AlphaFoldDB" id="A0A4R6R6S8"/>
<accession>A0A4R6R6S8</accession>